<dbReference type="Pfam" id="PF00098">
    <property type="entry name" value="zf-CCHC"/>
    <property type="match status" value="1"/>
</dbReference>
<evidence type="ECO:0000313" key="4">
    <source>
        <dbReference type="EMBL" id="CAG2188878.1"/>
    </source>
</evidence>
<feature type="domain" description="CCHC-type" evidence="3">
    <location>
        <begin position="393"/>
        <end position="408"/>
    </location>
</feature>
<dbReference type="CDD" id="cd05483">
    <property type="entry name" value="retropepsin_like_bacteria"/>
    <property type="match status" value="1"/>
</dbReference>
<comment type="caution">
    <text evidence="4">The sequence shown here is derived from an EMBL/GenBank/DDBJ whole genome shotgun (WGS) entry which is preliminary data.</text>
</comment>
<dbReference type="InterPro" id="IPR013087">
    <property type="entry name" value="Znf_C2H2_type"/>
</dbReference>
<dbReference type="PANTHER" id="PTHR19963">
    <property type="entry name" value="CCHC-TYPE DOMAIN-CONTAINING PROTEIN"/>
    <property type="match status" value="1"/>
</dbReference>
<gene>
    <name evidence="4" type="ORF">MEDL_4229</name>
</gene>
<keyword evidence="5" id="KW-1185">Reference proteome</keyword>
<dbReference type="InterPro" id="IPR034122">
    <property type="entry name" value="Retropepsin-like_bacterial"/>
</dbReference>
<evidence type="ECO:0000256" key="2">
    <source>
        <dbReference type="SAM" id="MobiDB-lite"/>
    </source>
</evidence>
<dbReference type="GO" id="GO:0004190">
    <property type="term" value="F:aspartic-type endopeptidase activity"/>
    <property type="evidence" value="ECO:0007669"/>
    <property type="project" value="InterPro"/>
</dbReference>
<evidence type="ECO:0000313" key="5">
    <source>
        <dbReference type="Proteomes" id="UP000683360"/>
    </source>
</evidence>
<dbReference type="Gene3D" id="4.10.60.10">
    <property type="entry name" value="Zinc finger, CCHC-type"/>
    <property type="match status" value="1"/>
</dbReference>
<dbReference type="GO" id="GO:0003676">
    <property type="term" value="F:nucleic acid binding"/>
    <property type="evidence" value="ECO:0007669"/>
    <property type="project" value="InterPro"/>
</dbReference>
<dbReference type="PROSITE" id="PS50158">
    <property type="entry name" value="ZF_CCHC"/>
    <property type="match status" value="1"/>
</dbReference>
<dbReference type="InterPro" id="IPR021109">
    <property type="entry name" value="Peptidase_aspartic_dom_sf"/>
</dbReference>
<dbReference type="Pfam" id="PF13975">
    <property type="entry name" value="gag-asp_proteas"/>
    <property type="match status" value="1"/>
</dbReference>
<dbReference type="InterPro" id="IPR036875">
    <property type="entry name" value="Znf_CCHC_sf"/>
</dbReference>
<dbReference type="PANTHER" id="PTHR19963:SF30">
    <property type="entry name" value="ENDONUCLEASE_EXONUCLEASE_PHOSPHATASE DOMAIN-CONTAINING PROTEIN"/>
    <property type="match status" value="1"/>
</dbReference>
<dbReference type="PROSITE" id="PS00141">
    <property type="entry name" value="ASP_PROTEASE"/>
    <property type="match status" value="1"/>
</dbReference>
<dbReference type="Gene3D" id="2.40.70.10">
    <property type="entry name" value="Acid Proteases"/>
    <property type="match status" value="1"/>
</dbReference>
<keyword evidence="1" id="KW-0479">Metal-binding</keyword>
<protein>
    <recommendedName>
        <fullName evidence="3">CCHC-type domain-containing protein</fullName>
    </recommendedName>
</protein>
<dbReference type="GO" id="GO:0008270">
    <property type="term" value="F:zinc ion binding"/>
    <property type="evidence" value="ECO:0007669"/>
    <property type="project" value="UniProtKB-KW"/>
</dbReference>
<dbReference type="PROSITE" id="PS00028">
    <property type="entry name" value="ZINC_FINGER_C2H2_1"/>
    <property type="match status" value="1"/>
</dbReference>
<dbReference type="SUPFAM" id="SSF50630">
    <property type="entry name" value="Acid proteases"/>
    <property type="match status" value="1"/>
</dbReference>
<dbReference type="SUPFAM" id="SSF57756">
    <property type="entry name" value="Retrovirus zinc finger-like domains"/>
    <property type="match status" value="1"/>
</dbReference>
<dbReference type="OrthoDB" id="6089283at2759"/>
<name>A0A8S3Q0W0_MYTED</name>
<keyword evidence="1" id="KW-0862">Zinc</keyword>
<sequence>MSRTYREDKMLYDPYSVETRNLTRKLDKLNKEIECLRNKSFENTPDFAQSTPISQATRPRQSDSGIASVRIPNLDFGTGSNILQSTHVGVGAKTKVMPRPEIHNKDIPDSVKLAPEMRTYSDSVLETNFVTERRKKSLQKPQDKLGAYRGDNKNKNIIKPATFDGQGSWIDYKSHFEACSSINGWTDTEKGLYLAVSLRGQAQGVLGNLPTDKRQTFIELVRSLEERFSPANQTELYRTQLRERRQKASESLPELGQDIRRLANLSYPTAPNDVRETLAKEQFVDGLMSVDMRLRIKQARPADLNDAVRHAVELEAFNKAEIKREEGKGYLRATNTDVDTTDTSDKTVELLKNMQTALTDLQQEVKALQQTQGKGWFPFKGNSQFQNRKKRGCFNCGKFGHFKKDCPDSSVKREHPNSQNLPEVSHEKQNGVIGVNKLANEAGMFIEAKVNGCKAKMLIDTGATVSLISKKMFDSMKSQVLSPMDREILTANGSPLILFGKTIIDIDLNGHVCSNIAVVADLNVDGILGIDFQRSQNCVINITKGSIWVNGRENRLHFEGQIGCYRVDVATTIKLPPTSEVMVSRNIKKPVIPKPEVGIIIINKDQEKSKLICYQCNRRYKKTAYHRRHMTRCHQGNGAENFELPKDQDETHDSGKEMSDLVELKNLANNDENSLIQEKVVREPKTDVETVNKMCLKTRSTIRPSGPVKFVAPRNEKSLDLLKFLETVNRYIGNNKELKHTVQEEFSIFC</sequence>
<evidence type="ECO:0000256" key="1">
    <source>
        <dbReference type="PROSITE-ProRule" id="PRU00047"/>
    </source>
</evidence>
<feature type="region of interest" description="Disordered" evidence="2">
    <location>
        <begin position="44"/>
        <end position="64"/>
    </location>
</feature>
<dbReference type="InterPro" id="IPR001969">
    <property type="entry name" value="Aspartic_peptidase_AS"/>
</dbReference>
<dbReference type="GO" id="GO:0006508">
    <property type="term" value="P:proteolysis"/>
    <property type="evidence" value="ECO:0007669"/>
    <property type="project" value="InterPro"/>
</dbReference>
<organism evidence="4 5">
    <name type="scientific">Mytilus edulis</name>
    <name type="common">Blue mussel</name>
    <dbReference type="NCBI Taxonomy" id="6550"/>
    <lineage>
        <taxon>Eukaryota</taxon>
        <taxon>Metazoa</taxon>
        <taxon>Spiralia</taxon>
        <taxon>Lophotrochozoa</taxon>
        <taxon>Mollusca</taxon>
        <taxon>Bivalvia</taxon>
        <taxon>Autobranchia</taxon>
        <taxon>Pteriomorphia</taxon>
        <taxon>Mytilida</taxon>
        <taxon>Mytiloidea</taxon>
        <taxon>Mytilidae</taxon>
        <taxon>Mytilinae</taxon>
        <taxon>Mytilus</taxon>
    </lineage>
</organism>
<dbReference type="Proteomes" id="UP000683360">
    <property type="component" value="Unassembled WGS sequence"/>
</dbReference>
<keyword evidence="1" id="KW-0863">Zinc-finger</keyword>
<reference evidence="4" key="1">
    <citation type="submission" date="2021-03" db="EMBL/GenBank/DDBJ databases">
        <authorList>
            <person name="Bekaert M."/>
        </authorList>
    </citation>
    <scope>NUCLEOTIDE SEQUENCE</scope>
</reference>
<proteinExistence type="predicted"/>
<dbReference type="SMART" id="SM00343">
    <property type="entry name" value="ZnF_C2HC"/>
    <property type="match status" value="1"/>
</dbReference>
<dbReference type="InterPro" id="IPR001878">
    <property type="entry name" value="Znf_CCHC"/>
</dbReference>
<dbReference type="AlphaFoldDB" id="A0A8S3Q0W0"/>
<evidence type="ECO:0000259" key="3">
    <source>
        <dbReference type="PROSITE" id="PS50158"/>
    </source>
</evidence>
<accession>A0A8S3Q0W0</accession>
<dbReference type="EMBL" id="CAJPWZ010000276">
    <property type="protein sequence ID" value="CAG2188878.1"/>
    <property type="molecule type" value="Genomic_DNA"/>
</dbReference>